<proteinExistence type="predicted"/>
<sequence>MREAGDNEGEEEQKSKRISPPSFGRLSPTTQPRWRAPDRSDEARLRRRGSGRGWLSGAVAA</sequence>
<keyword evidence="3" id="KW-1185">Reference proteome</keyword>
<evidence type="ECO:0000313" key="3">
    <source>
        <dbReference type="Proteomes" id="UP001140949"/>
    </source>
</evidence>
<evidence type="ECO:0000313" key="2">
    <source>
        <dbReference type="EMBL" id="KAJ6852403.1"/>
    </source>
</evidence>
<comment type="caution">
    <text evidence="2">The sequence shown here is derived from an EMBL/GenBank/DDBJ whole genome shotgun (WGS) entry which is preliminary data.</text>
</comment>
<protein>
    <submittedName>
        <fullName evidence="2">Uncharacterized protein</fullName>
    </submittedName>
</protein>
<dbReference type="EMBL" id="JANAVB010001800">
    <property type="protein sequence ID" value="KAJ6852403.1"/>
    <property type="molecule type" value="Genomic_DNA"/>
</dbReference>
<name>A0AAX6IHJ0_IRIPA</name>
<reference evidence="2" key="1">
    <citation type="journal article" date="2023" name="GigaByte">
        <title>Genome assembly of the bearded iris, Iris pallida Lam.</title>
        <authorList>
            <person name="Bruccoleri R.E."/>
            <person name="Oakeley E.J."/>
            <person name="Faust A.M.E."/>
            <person name="Altorfer M."/>
            <person name="Dessus-Babus S."/>
            <person name="Burckhardt D."/>
            <person name="Oertli M."/>
            <person name="Naumann U."/>
            <person name="Petersen F."/>
            <person name="Wong J."/>
        </authorList>
    </citation>
    <scope>NUCLEOTIDE SEQUENCE</scope>
    <source>
        <strain evidence="2">GSM-AAB239-AS_SAM_17_03QT</strain>
    </source>
</reference>
<dbReference type="Proteomes" id="UP001140949">
    <property type="component" value="Unassembled WGS sequence"/>
</dbReference>
<feature type="region of interest" description="Disordered" evidence="1">
    <location>
        <begin position="1"/>
        <end position="61"/>
    </location>
</feature>
<feature type="compositionally biased region" description="Acidic residues" evidence="1">
    <location>
        <begin position="1"/>
        <end position="11"/>
    </location>
</feature>
<gene>
    <name evidence="2" type="ORF">M6B38_255520</name>
</gene>
<organism evidence="2 3">
    <name type="scientific">Iris pallida</name>
    <name type="common">Sweet iris</name>
    <dbReference type="NCBI Taxonomy" id="29817"/>
    <lineage>
        <taxon>Eukaryota</taxon>
        <taxon>Viridiplantae</taxon>
        <taxon>Streptophyta</taxon>
        <taxon>Embryophyta</taxon>
        <taxon>Tracheophyta</taxon>
        <taxon>Spermatophyta</taxon>
        <taxon>Magnoliopsida</taxon>
        <taxon>Liliopsida</taxon>
        <taxon>Asparagales</taxon>
        <taxon>Iridaceae</taxon>
        <taxon>Iridoideae</taxon>
        <taxon>Irideae</taxon>
        <taxon>Iris</taxon>
    </lineage>
</organism>
<feature type="compositionally biased region" description="Basic and acidic residues" evidence="1">
    <location>
        <begin position="35"/>
        <end position="44"/>
    </location>
</feature>
<accession>A0AAX6IHJ0</accession>
<evidence type="ECO:0000256" key="1">
    <source>
        <dbReference type="SAM" id="MobiDB-lite"/>
    </source>
</evidence>
<reference evidence="2" key="2">
    <citation type="submission" date="2023-04" db="EMBL/GenBank/DDBJ databases">
        <authorList>
            <person name="Bruccoleri R.E."/>
            <person name="Oakeley E.J."/>
            <person name="Faust A.-M."/>
            <person name="Dessus-Babus S."/>
            <person name="Altorfer M."/>
            <person name="Burckhardt D."/>
            <person name="Oertli M."/>
            <person name="Naumann U."/>
            <person name="Petersen F."/>
            <person name="Wong J."/>
        </authorList>
    </citation>
    <scope>NUCLEOTIDE SEQUENCE</scope>
    <source>
        <strain evidence="2">GSM-AAB239-AS_SAM_17_03QT</strain>
        <tissue evidence="2">Leaf</tissue>
    </source>
</reference>
<dbReference type="AlphaFoldDB" id="A0AAX6IHJ0"/>